<dbReference type="AlphaFoldDB" id="A0AA39LAQ8"/>
<reference evidence="1" key="1">
    <citation type="submission" date="2022-10" db="EMBL/GenBank/DDBJ databases">
        <title>Determination and structural analysis of whole genome sequence of Sarocladium strictum F4-1.</title>
        <authorList>
            <person name="Hu L."/>
            <person name="Jiang Y."/>
        </authorList>
    </citation>
    <scope>NUCLEOTIDE SEQUENCE</scope>
    <source>
        <strain evidence="1">F4-1</strain>
    </source>
</reference>
<evidence type="ECO:0000313" key="2">
    <source>
        <dbReference type="Proteomes" id="UP001175261"/>
    </source>
</evidence>
<comment type="caution">
    <text evidence="1">The sequence shown here is derived from an EMBL/GenBank/DDBJ whole genome shotgun (WGS) entry which is preliminary data.</text>
</comment>
<accession>A0AA39LAQ8</accession>
<sequence length="138" mass="15359">MAPPSVANIATPQEVSARVGPPLPGTRHITMYTDKKHAGDTIIKFISVPDAYELMDIKHADHAGQFWTFENGDTWLVLNEKRLFLTPDYGDGEIDPDIGSSEDWPIMSPEELKDALKGVRPYEESQARLMAAEARHIA</sequence>
<evidence type="ECO:0000313" key="1">
    <source>
        <dbReference type="EMBL" id="KAK0390154.1"/>
    </source>
</evidence>
<proteinExistence type="predicted"/>
<keyword evidence="2" id="KW-1185">Reference proteome</keyword>
<dbReference type="EMBL" id="JAPDFR010000002">
    <property type="protein sequence ID" value="KAK0390154.1"/>
    <property type="molecule type" value="Genomic_DNA"/>
</dbReference>
<organism evidence="1 2">
    <name type="scientific">Sarocladium strictum</name>
    <name type="common">Black bundle disease fungus</name>
    <name type="synonym">Acremonium strictum</name>
    <dbReference type="NCBI Taxonomy" id="5046"/>
    <lineage>
        <taxon>Eukaryota</taxon>
        <taxon>Fungi</taxon>
        <taxon>Dikarya</taxon>
        <taxon>Ascomycota</taxon>
        <taxon>Pezizomycotina</taxon>
        <taxon>Sordariomycetes</taxon>
        <taxon>Hypocreomycetidae</taxon>
        <taxon>Hypocreales</taxon>
        <taxon>Sarocladiaceae</taxon>
        <taxon>Sarocladium</taxon>
    </lineage>
</organism>
<name>A0AA39LAQ8_SARSR</name>
<protein>
    <submittedName>
        <fullName evidence="1">Uncharacterized protein</fullName>
    </submittedName>
</protein>
<dbReference type="Proteomes" id="UP001175261">
    <property type="component" value="Unassembled WGS sequence"/>
</dbReference>
<gene>
    <name evidence="1" type="ORF">NLU13_3727</name>
</gene>